<proteinExistence type="predicted"/>
<reference evidence="1" key="2">
    <citation type="submission" date="2016-06" db="EMBL/GenBank/DDBJ databases">
        <title>The genome of a short-lived fish provides insights into sex chromosome evolution and the genetic control of aging.</title>
        <authorList>
            <person name="Reichwald K."/>
            <person name="Felder M."/>
            <person name="Petzold A."/>
            <person name="Koch P."/>
            <person name="Groth M."/>
            <person name="Platzer M."/>
        </authorList>
    </citation>
    <scope>NUCLEOTIDE SEQUENCE</scope>
    <source>
        <tissue evidence="1">Brain</tissue>
    </source>
</reference>
<feature type="non-terminal residue" evidence="1">
    <location>
        <position position="73"/>
    </location>
</feature>
<feature type="non-terminal residue" evidence="1">
    <location>
        <position position="1"/>
    </location>
</feature>
<protein>
    <submittedName>
        <fullName evidence="1">Uncharacterized protein</fullName>
    </submittedName>
</protein>
<organism evidence="1">
    <name type="scientific">Nothobranchius rachovii</name>
    <name type="common">bluefin notho</name>
    <dbReference type="NCBI Taxonomy" id="451742"/>
    <lineage>
        <taxon>Eukaryota</taxon>
        <taxon>Metazoa</taxon>
        <taxon>Chordata</taxon>
        <taxon>Craniata</taxon>
        <taxon>Vertebrata</taxon>
        <taxon>Euteleostomi</taxon>
        <taxon>Actinopterygii</taxon>
        <taxon>Neopterygii</taxon>
        <taxon>Teleostei</taxon>
        <taxon>Neoteleostei</taxon>
        <taxon>Acanthomorphata</taxon>
        <taxon>Ovalentaria</taxon>
        <taxon>Atherinomorphae</taxon>
        <taxon>Cyprinodontiformes</taxon>
        <taxon>Nothobranchiidae</taxon>
        <taxon>Nothobranchius</taxon>
    </lineage>
</organism>
<gene>
    <name evidence="1" type="primary">Nfu_g_1_001988</name>
</gene>
<name>A0A1A8QP52_9TELE</name>
<dbReference type="EMBL" id="HAEH01012547">
    <property type="protein sequence ID" value="SBR95063.1"/>
    <property type="molecule type" value="Transcribed_RNA"/>
</dbReference>
<evidence type="ECO:0000313" key="1">
    <source>
        <dbReference type="EMBL" id="SBR95063.1"/>
    </source>
</evidence>
<reference evidence="1" key="1">
    <citation type="submission" date="2016-05" db="EMBL/GenBank/DDBJ databases">
        <authorList>
            <person name="Lavstsen T."/>
            <person name="Jespersen J.S."/>
        </authorList>
    </citation>
    <scope>NUCLEOTIDE SEQUENCE</scope>
    <source>
        <tissue evidence="1">Brain</tissue>
    </source>
</reference>
<sequence>CNLTSYQININHFDAIIRTRIVEVLGRSSLQAKHGLLMHLKVVDTLSIRTTGQKILPKWLLVDGFTSDEWVVG</sequence>
<dbReference type="AlphaFoldDB" id="A0A1A8QP52"/>
<accession>A0A1A8QP52</accession>